<dbReference type="Proteomes" id="UP000717696">
    <property type="component" value="Unassembled WGS sequence"/>
</dbReference>
<feature type="region of interest" description="Disordered" evidence="1">
    <location>
        <begin position="421"/>
        <end position="460"/>
    </location>
</feature>
<evidence type="ECO:0000313" key="4">
    <source>
        <dbReference type="EMBL" id="KAH7149823.1"/>
    </source>
</evidence>
<evidence type="ECO:0000256" key="2">
    <source>
        <dbReference type="SAM" id="Phobius"/>
    </source>
</evidence>
<sequence>MLWLLFLLIPVRAASICDAEPLALTIQDVQVLPDVRDSYMKGIAAQIGSPAQDIVLLPWAELNNTWVYDDQAYCDKTIIWNDQICEVRRGNLFQEDESGTFDKANDIIAAGGAGDEAGFEGSETGIKKLVSTSLGGTDTLTLNGSVTLDGFPIGIPRMKWDAGYTMLHPLGLGSNSTYLNTLRAAGKIGSRVWSLFWGHMWVENTINGSLVLGGYDEEKVIGANHTAPLDYEDFTGTQGCWTGMKVILSDIKLNFRDGSDESIFPSNAALPCCLVPHRQLLLEAPLDYVDKFDEVTGINHTDISYGLHWSARLFDADNVFDGDITFYLDSGLEIRVPNNQYIVPFVDIHRNGSRVFKNNVRELLMNGVASQPATLGRYFFTSAYLMVNHDANTFTLWQGNPSKKSSLVRVFDEETAEKCSDATAVVQPSATQTTEEEESTKSTESTAETDKAEPSSSPSGAVIGGAVAASIVGVCLIGLGVFYYIRRRRPVEVLPTPVQPEHKSPAYHFQPLQEMPGSVPRPSEMQGESHFVYEMDGNMHSSHQGR</sequence>
<proteinExistence type="predicted"/>
<keyword evidence="2" id="KW-0472">Membrane</keyword>
<dbReference type="AlphaFoldDB" id="A0A9P9J6A4"/>
<dbReference type="Gene3D" id="2.40.70.10">
    <property type="entry name" value="Acid Proteases"/>
    <property type="match status" value="2"/>
</dbReference>
<feature type="transmembrane region" description="Helical" evidence="2">
    <location>
        <begin position="461"/>
        <end position="485"/>
    </location>
</feature>
<gene>
    <name evidence="4" type="ORF">B0J13DRAFT_620177</name>
</gene>
<name>A0A9P9J6A4_9HYPO</name>
<dbReference type="InterPro" id="IPR021109">
    <property type="entry name" value="Peptidase_aspartic_dom_sf"/>
</dbReference>
<dbReference type="OrthoDB" id="5361565at2759"/>
<organism evidence="4 5">
    <name type="scientific">Dactylonectria estremocensis</name>
    <dbReference type="NCBI Taxonomy" id="1079267"/>
    <lineage>
        <taxon>Eukaryota</taxon>
        <taxon>Fungi</taxon>
        <taxon>Dikarya</taxon>
        <taxon>Ascomycota</taxon>
        <taxon>Pezizomycotina</taxon>
        <taxon>Sordariomycetes</taxon>
        <taxon>Hypocreomycetidae</taxon>
        <taxon>Hypocreales</taxon>
        <taxon>Nectriaceae</taxon>
        <taxon>Dactylonectria</taxon>
    </lineage>
</organism>
<accession>A0A9P9J6A4</accession>
<evidence type="ECO:0000313" key="5">
    <source>
        <dbReference type="Proteomes" id="UP000717696"/>
    </source>
</evidence>
<dbReference type="PROSITE" id="PS51767">
    <property type="entry name" value="PEPTIDASE_A1"/>
    <property type="match status" value="1"/>
</dbReference>
<protein>
    <submittedName>
        <fullName evidence="4">Aspartic peptidase domain-containing protein</fullName>
    </submittedName>
</protein>
<reference evidence="4" key="1">
    <citation type="journal article" date="2021" name="Nat. Commun.">
        <title>Genetic determinants of endophytism in the Arabidopsis root mycobiome.</title>
        <authorList>
            <person name="Mesny F."/>
            <person name="Miyauchi S."/>
            <person name="Thiergart T."/>
            <person name="Pickel B."/>
            <person name="Atanasova L."/>
            <person name="Karlsson M."/>
            <person name="Huettel B."/>
            <person name="Barry K.W."/>
            <person name="Haridas S."/>
            <person name="Chen C."/>
            <person name="Bauer D."/>
            <person name="Andreopoulos W."/>
            <person name="Pangilinan J."/>
            <person name="LaButti K."/>
            <person name="Riley R."/>
            <person name="Lipzen A."/>
            <person name="Clum A."/>
            <person name="Drula E."/>
            <person name="Henrissat B."/>
            <person name="Kohler A."/>
            <person name="Grigoriev I.V."/>
            <person name="Martin F.M."/>
            <person name="Hacquard S."/>
        </authorList>
    </citation>
    <scope>NUCLEOTIDE SEQUENCE</scope>
    <source>
        <strain evidence="4">MPI-CAGE-AT-0021</strain>
    </source>
</reference>
<comment type="caution">
    <text evidence="4">The sequence shown here is derived from an EMBL/GenBank/DDBJ whole genome shotgun (WGS) entry which is preliminary data.</text>
</comment>
<dbReference type="CDD" id="cd12087">
    <property type="entry name" value="TM_EGFR-like"/>
    <property type="match status" value="1"/>
</dbReference>
<dbReference type="InterPro" id="IPR033121">
    <property type="entry name" value="PEPTIDASE_A1"/>
</dbReference>
<feature type="domain" description="Peptidase A1" evidence="3">
    <location>
        <begin position="41"/>
        <end position="397"/>
    </location>
</feature>
<dbReference type="SUPFAM" id="SSF50630">
    <property type="entry name" value="Acid proteases"/>
    <property type="match status" value="1"/>
</dbReference>
<evidence type="ECO:0000256" key="1">
    <source>
        <dbReference type="SAM" id="MobiDB-lite"/>
    </source>
</evidence>
<dbReference type="EMBL" id="JAGMUU010000006">
    <property type="protein sequence ID" value="KAH7149823.1"/>
    <property type="molecule type" value="Genomic_DNA"/>
</dbReference>
<keyword evidence="5" id="KW-1185">Reference proteome</keyword>
<keyword evidence="2" id="KW-1133">Transmembrane helix</keyword>
<keyword evidence="2" id="KW-0812">Transmembrane</keyword>
<evidence type="ECO:0000259" key="3">
    <source>
        <dbReference type="PROSITE" id="PS51767"/>
    </source>
</evidence>